<dbReference type="Proteomes" id="UP001592531">
    <property type="component" value="Unassembled WGS sequence"/>
</dbReference>
<evidence type="ECO:0000313" key="3">
    <source>
        <dbReference type="Proteomes" id="UP001592531"/>
    </source>
</evidence>
<protein>
    <recommendedName>
        <fullName evidence="1">Aminoacyl-transfer RNA synthetases class-II family profile domain-containing protein</fullName>
    </recommendedName>
</protein>
<dbReference type="Gene3D" id="3.30.930.10">
    <property type="entry name" value="Bira Bifunctional Protein, Domain 2"/>
    <property type="match status" value="1"/>
</dbReference>
<feature type="domain" description="Aminoacyl-transfer RNA synthetases class-II family profile" evidence="1">
    <location>
        <begin position="134"/>
        <end position="287"/>
    </location>
</feature>
<dbReference type="InterPro" id="IPR006195">
    <property type="entry name" value="aa-tRNA-synth_II"/>
</dbReference>
<dbReference type="InterPro" id="IPR045864">
    <property type="entry name" value="aa-tRNA-synth_II/BPL/LPL"/>
</dbReference>
<evidence type="ECO:0000259" key="1">
    <source>
        <dbReference type="PROSITE" id="PS50862"/>
    </source>
</evidence>
<dbReference type="EMBL" id="JBHFAB010000019">
    <property type="protein sequence ID" value="MFC1419646.1"/>
    <property type="molecule type" value="Genomic_DNA"/>
</dbReference>
<name>A0ABV6W1B7_9ACTN</name>
<gene>
    <name evidence="2" type="ORF">ACEZDE_23860</name>
</gene>
<keyword evidence="3" id="KW-1185">Reference proteome</keyword>
<accession>A0ABV6W1B7</accession>
<comment type="caution">
    <text evidence="2">The sequence shown here is derived from an EMBL/GenBank/DDBJ whole genome shotgun (WGS) entry which is preliminary data.</text>
</comment>
<dbReference type="RefSeq" id="WP_380539317.1">
    <property type="nucleotide sequence ID" value="NZ_JBHFAB010000019.1"/>
</dbReference>
<sequence length="299" mass="32307">MTIHQSTLPAGDASPLPTEAAGVVLYPAPFEAVVELLRRGIDTLASAEEFPKLAIPPVVARSLVERAGYVQAFPQLLGTVHSFAGTAAEWKPLKEQAVEGGDWHTEQRLSDLVLLPAACYPVYAGLAGRELAEPERFAVAGQCFRQEATSEPGRLRSFRMVELVTAGTEEHCLAWRGTWLERVADWFERMSLKAEIEVADDPFFGPGRRIFQAAQRAQELKYELKVPVADGLVQAIASANFHKDHFGEAFGFTSGGATGNTACTAFGIERIALALLHAHGDRPAEWPESLVSAIAGADA</sequence>
<organism evidence="2 3">
    <name type="scientific">Streptacidiphilus cavernicola</name>
    <dbReference type="NCBI Taxonomy" id="3342716"/>
    <lineage>
        <taxon>Bacteria</taxon>
        <taxon>Bacillati</taxon>
        <taxon>Actinomycetota</taxon>
        <taxon>Actinomycetes</taxon>
        <taxon>Kitasatosporales</taxon>
        <taxon>Streptomycetaceae</taxon>
        <taxon>Streptacidiphilus</taxon>
    </lineage>
</organism>
<dbReference type="PROSITE" id="PS50862">
    <property type="entry name" value="AA_TRNA_LIGASE_II"/>
    <property type="match status" value="1"/>
</dbReference>
<reference evidence="2 3" key="1">
    <citation type="submission" date="2024-09" db="EMBL/GenBank/DDBJ databases">
        <authorList>
            <person name="Lee S.D."/>
        </authorList>
    </citation>
    <scope>NUCLEOTIDE SEQUENCE [LARGE SCALE GENOMIC DNA]</scope>
    <source>
        <strain evidence="2 3">N8-3</strain>
    </source>
</reference>
<dbReference type="SUPFAM" id="SSF55681">
    <property type="entry name" value="Class II aaRS and biotin synthetases"/>
    <property type="match status" value="1"/>
</dbReference>
<proteinExistence type="predicted"/>
<evidence type="ECO:0000313" key="2">
    <source>
        <dbReference type="EMBL" id="MFC1419646.1"/>
    </source>
</evidence>